<evidence type="ECO:0000259" key="19">
    <source>
        <dbReference type="PROSITE" id="PS51116"/>
    </source>
</evidence>
<evidence type="ECO:0000256" key="11">
    <source>
        <dbReference type="ARBA" id="ARBA00023180"/>
    </source>
</evidence>
<evidence type="ECO:0000313" key="21">
    <source>
        <dbReference type="EnsemblMetazoa" id="XP_038046617.1"/>
    </source>
</evidence>
<feature type="domain" description="Laminin EGF-like" evidence="17">
    <location>
        <begin position="741"/>
        <end position="790"/>
    </location>
</feature>
<feature type="disulfide bond" evidence="14">
    <location>
        <begin position="791"/>
        <end position="803"/>
    </location>
</feature>
<evidence type="ECO:0000256" key="8">
    <source>
        <dbReference type="ARBA" id="ARBA00022889"/>
    </source>
</evidence>
<reference evidence="21" key="1">
    <citation type="submission" date="2022-11" db="UniProtKB">
        <authorList>
            <consortium name="EnsemblMetazoa"/>
        </authorList>
    </citation>
    <scope>IDENTIFICATION</scope>
</reference>
<evidence type="ECO:0000313" key="22">
    <source>
        <dbReference type="Proteomes" id="UP000887568"/>
    </source>
</evidence>
<keyword evidence="6" id="KW-0677">Repeat</keyword>
<keyword evidence="10 14" id="KW-1015">Disulfide bond</keyword>
<dbReference type="InterPro" id="IPR000034">
    <property type="entry name" value="Laminin_IV"/>
</dbReference>
<evidence type="ECO:0000256" key="13">
    <source>
        <dbReference type="ARBA" id="ARBA00023292"/>
    </source>
</evidence>
<dbReference type="PANTHER" id="PTHR10574">
    <property type="entry name" value="NETRIN/LAMININ-RELATED"/>
    <property type="match status" value="1"/>
</dbReference>
<dbReference type="FunFam" id="2.10.25.10:FF:000084">
    <property type="entry name" value="Laminin subunit alpha 3"/>
    <property type="match status" value="1"/>
</dbReference>
<dbReference type="OrthoDB" id="5985440at2759"/>
<dbReference type="Proteomes" id="UP000887568">
    <property type="component" value="Unplaced"/>
</dbReference>
<dbReference type="PROSITE" id="PS01248">
    <property type="entry name" value="EGF_LAM_1"/>
    <property type="match status" value="5"/>
</dbReference>
<dbReference type="Gene3D" id="2.10.25.10">
    <property type="entry name" value="Laminin"/>
    <property type="match status" value="13"/>
</dbReference>
<dbReference type="GO" id="GO:0005604">
    <property type="term" value="C:basement membrane"/>
    <property type="evidence" value="ECO:0007669"/>
    <property type="project" value="UniProtKB-SubCell"/>
</dbReference>
<evidence type="ECO:0000256" key="16">
    <source>
        <dbReference type="SAM" id="SignalP"/>
    </source>
</evidence>
<feature type="disulfide bond" evidence="14">
    <location>
        <begin position="793"/>
        <end position="810"/>
    </location>
</feature>
<feature type="domain" description="Laminin EGF-like" evidence="17">
    <location>
        <begin position="1189"/>
        <end position="1239"/>
    </location>
</feature>
<dbReference type="GO" id="GO:0009888">
    <property type="term" value="P:tissue development"/>
    <property type="evidence" value="ECO:0007669"/>
    <property type="project" value="TreeGrafter"/>
</dbReference>
<feature type="chain" id="PRO_5037524986" description="Laminin-like protein epi-1" evidence="16">
    <location>
        <begin position="20"/>
        <end position="2095"/>
    </location>
</feature>
<feature type="domain" description="Laminin EGF-like" evidence="17">
    <location>
        <begin position="1343"/>
        <end position="1390"/>
    </location>
</feature>
<dbReference type="Pfam" id="PF24973">
    <property type="entry name" value="EGF_LMN_ATRN"/>
    <property type="match status" value="1"/>
</dbReference>
<evidence type="ECO:0000256" key="10">
    <source>
        <dbReference type="ARBA" id="ARBA00023157"/>
    </source>
</evidence>
<proteinExistence type="predicted"/>
<evidence type="ECO:0000256" key="9">
    <source>
        <dbReference type="ARBA" id="ARBA00023054"/>
    </source>
</evidence>
<dbReference type="GO" id="GO:0009887">
    <property type="term" value="P:animal organ morphogenesis"/>
    <property type="evidence" value="ECO:0007669"/>
    <property type="project" value="TreeGrafter"/>
</dbReference>
<dbReference type="RefSeq" id="XP_038046617.1">
    <property type="nucleotide sequence ID" value="XM_038190689.1"/>
</dbReference>
<evidence type="ECO:0000256" key="6">
    <source>
        <dbReference type="ARBA" id="ARBA00022737"/>
    </source>
</evidence>
<accession>A0A913Z4G8</accession>
<evidence type="ECO:0008006" key="23">
    <source>
        <dbReference type="Google" id="ProtNLM"/>
    </source>
</evidence>
<sequence length="2095" mass="224848">MSPCAEILWMVLLFCLTHHCCIHTTRVSAQDTPNCQNKACYPPFIDLIQDLPNRTLAVSSTCGTPPMDYELLFSSSSGDTHERRTCDAANPQNAHPNTALYDSVTSFFISRPDLTTWWQSENGARDVQLTLTLGDSFLFQGTSLAFRSPRPQSLFIEKNTDFGRTSWLPLQYYAVSCSQTFPTVPTVEGVISYLPICEEIYVVGDASTEIPNSNIQEVRYNPAQQLGPDFSQDSVTRYFTVTNIRVTLGLPGSEVAFRNYFAVADWEVNGQCLCFGHAEECRGADLSECVCQHNTAGRHCDRCLPLFNNKPWQAAVRGQNTANACEECDCNGFAVSCIYDATKGHGVCQDCAENTGGDNCLRCNDNYFRNPYTDPANNDTCVACMCDVNGTQPNTICNEIDGNCTCKLNVQNAHCDECKDTFFNLNGLNPVGCQPCDCDPIGSLGSTNFCDKVTGQCICKSNVEGSRCDTCKAGSYNLDTANPDGCSLCSCDIGASLSGQCDGTTGACTCRPNIAGRACNLTVTGYYVPKLDGLTYEGELASADKDVTIEERPTDTDTARHTGRGFLAVPISTIVTFTDVNIPRTQAYEMVLRYESAANFPNVRIALDQQAPTAYECQGTTQSGDTIALPSNIPAAGVGGALRFGSACLNAASQYNISVEIGLSDGGENAIILLDSVVLLPVLDDLDVFTSDMTSNLTREVMTSCWEAAVIARPGLTVDSGECSQYEFSIMAEVYNGAVACSCNDAGTVPGTACDSYSGQCQCIEGVTSQSCDYCAAYHYGYDTVAGCTPCGCDINGAITPSCHETTGACDCHVNVMGAKCDACLTEHYGLFTGTGCTPCTCDLDYSLDNACDDLGQCSCKPGIGGQSCTECAPGFYQLTTEGCTFCECDQVGSAQSGCDSAGNCLCSEGTTGDKCEACKEGFYGFGPWSERGCARCYCSSHSTQCSTALSWFRGQVVSSWSLLNFGAVDPRWTGVTGTGDSVAISEVPILDVSNPRLILELTELSNSTDFFFASPSVFHGDFRTAYGQSLTFTLSQSTAQDPSVNPEGDVFIDGTYVDETLVAALPYVPNTNMNETEYQFKLHENYWRKGSLQGDQPTAEFMIKMLAGIRSIRIRAKYTTLPGESVFLHSAMLDYAMQGDGSITGESADFVENCTCPAQYTGLFCESCAPGFKRASLDMGPFSDCVPCDCNSHSDLPCHPDTGVCQGCGDNTGGEFCELCLDGYYGNATGGTPGDCQPCLCPGPPGSVNSFASVCDDTGVCADCAVGHSGDYCQTCVTGYYGVPTNTLTNNGQCLPCFCNLSPGDCNTITGECLNCAGNTTGHTCDICDFGYWGTIDNCQACDCDPVGGFGNCSRDAGVCSCYPNVIGDRCMQCAVDTWGFASGDGCMPCDCHHIGTVNQQTQCDLVTGQCECKPRVTGQQCDQCQQGYWNIDQECIACECSLEGTALDTCDVNDNCACDLLTGQCSCKSETIAGRTCNRCGRVDEDGSEIVTEVFVGAFPNCEPCPECFQDWRRAFQNMADLFREQQMILRGLLANYNNLTSQEVDNTLDFIRGNLSSAAGAIEQGTRELVDLEYIQAGFSMISAEVANFTDLVTAVETRRLELTTRLTNVQQFTGSVLIQENTVKTAEQLQQDLNALSSTTTALFQLGNGTWVNIQGMYAAIEASEQGIQQLIRGVDRLLQDIERAAMERQQAAVILDDENRATEVNQNANLLTTISAIQQDYPLASTAQNASAAQQIALEANQSMQGVLQGALIVQGQADAQAYRSEMARFNVTNADTAANQAQSAARTYKDLALSTKANMTSLYLQVLDTYTALQDAEARSVEARTIARAVQDTTVRPSTQMDQLVNQINAAPLTASNVQNLLQDATSKLGQAEQTKLSASAGQQEAESVGAQLQTIEYELTEGERVRMETTQRLTETDNNITSIRSTASQVQEEANQAISSGQQTSAAISSILQGVRTTQQCFSARRNQAQDAAYRASLAGTQATTAQQAYESSAADTASLTSLINATKSQSSTALNDVTVVSDQAETLQQQVVTVQQMADLDALMTQYMTQREQMQELDGKLEGLEASLDTVLANLDSAEGGSLQCNL</sequence>
<dbReference type="CDD" id="cd00055">
    <property type="entry name" value="EGF_Lam"/>
    <property type="match status" value="13"/>
</dbReference>
<feature type="domain" description="Laminin IV type A" evidence="18">
    <location>
        <begin position="956"/>
        <end position="1154"/>
    </location>
</feature>
<dbReference type="FunFam" id="2.10.25.10:FF:000188">
    <property type="entry name" value="Laminin subunit gamma 2"/>
    <property type="match status" value="1"/>
</dbReference>
<feature type="coiled-coil region" evidence="15">
    <location>
        <begin position="2048"/>
        <end position="2082"/>
    </location>
</feature>
<feature type="disulfide bond" evidence="14">
    <location>
        <begin position="763"/>
        <end position="772"/>
    </location>
</feature>
<evidence type="ECO:0000256" key="2">
    <source>
        <dbReference type="ARBA" id="ARBA00004316"/>
    </source>
</evidence>
<feature type="domain" description="Laminin IV type B" evidence="19">
    <location>
        <begin position="528"/>
        <end position="735"/>
    </location>
</feature>
<dbReference type="Gene3D" id="2.60.120.260">
    <property type="entry name" value="Galactose-binding domain-like"/>
    <property type="match status" value="1"/>
</dbReference>
<dbReference type="SUPFAM" id="SSF57196">
    <property type="entry name" value="EGF/Laminin"/>
    <property type="match status" value="8"/>
</dbReference>
<evidence type="ECO:0000259" key="18">
    <source>
        <dbReference type="PROSITE" id="PS51115"/>
    </source>
</evidence>
<dbReference type="Pfam" id="PF00055">
    <property type="entry name" value="Laminin_N"/>
    <property type="match status" value="1"/>
</dbReference>
<evidence type="ECO:0000256" key="15">
    <source>
        <dbReference type="SAM" id="Coils"/>
    </source>
</evidence>
<dbReference type="InterPro" id="IPR056863">
    <property type="entry name" value="LMN_ATRN_NET-like_EGF"/>
</dbReference>
<feature type="domain" description="Laminin EGF-like" evidence="17">
    <location>
        <begin position="384"/>
        <end position="435"/>
    </location>
</feature>
<dbReference type="EnsemblMetazoa" id="XM_038190689.1">
    <property type="protein sequence ID" value="XP_038046617.1"/>
    <property type="gene ID" value="LOC119720836"/>
</dbReference>
<dbReference type="GO" id="GO:0007155">
    <property type="term" value="P:cell adhesion"/>
    <property type="evidence" value="ECO:0007669"/>
    <property type="project" value="UniProtKB-KW"/>
</dbReference>
<dbReference type="InterPro" id="IPR013015">
    <property type="entry name" value="Laminin_IV_B"/>
</dbReference>
<evidence type="ECO:0000256" key="5">
    <source>
        <dbReference type="ARBA" id="ARBA00022729"/>
    </source>
</evidence>
<dbReference type="PROSITE" id="PS51115">
    <property type="entry name" value="LAMININ_IVA"/>
    <property type="match status" value="1"/>
</dbReference>
<dbReference type="InterPro" id="IPR002049">
    <property type="entry name" value="LE_dom"/>
</dbReference>
<feature type="domain" description="Laminin EGF-like" evidence="17">
    <location>
        <begin position="887"/>
        <end position="936"/>
    </location>
</feature>
<name>A0A913Z4G8_PATMI</name>
<keyword evidence="13 14" id="KW-0424">Laminin EGF-like domain</keyword>
<feature type="disulfide bond" evidence="14">
    <location>
        <begin position="887"/>
        <end position="899"/>
    </location>
</feature>
<dbReference type="InterPro" id="IPR050440">
    <property type="entry name" value="Laminin/Netrin_ECM"/>
</dbReference>
<dbReference type="FunFam" id="2.10.25.10:FF:000090">
    <property type="entry name" value="laminin subunit alpha"/>
    <property type="match status" value="2"/>
</dbReference>
<organism evidence="21 22">
    <name type="scientific">Patiria miniata</name>
    <name type="common">Bat star</name>
    <name type="synonym">Asterina miniata</name>
    <dbReference type="NCBI Taxonomy" id="46514"/>
    <lineage>
        <taxon>Eukaryota</taxon>
        <taxon>Metazoa</taxon>
        <taxon>Echinodermata</taxon>
        <taxon>Eleutherozoa</taxon>
        <taxon>Asterozoa</taxon>
        <taxon>Asteroidea</taxon>
        <taxon>Valvatacea</taxon>
        <taxon>Valvatida</taxon>
        <taxon>Asterinidae</taxon>
        <taxon>Patiria</taxon>
    </lineage>
</organism>
<feature type="disulfide bond" evidence="14">
    <location>
        <begin position="907"/>
        <end position="916"/>
    </location>
</feature>
<dbReference type="SMART" id="SM00180">
    <property type="entry name" value="EGF_Lam"/>
    <property type="match status" value="16"/>
</dbReference>
<feature type="domain" description="Laminin EGF-like" evidence="17">
    <location>
        <begin position="791"/>
        <end position="839"/>
    </location>
</feature>
<dbReference type="PROSITE" id="PS50027">
    <property type="entry name" value="EGF_LAM_2"/>
    <property type="match status" value="9"/>
</dbReference>
<protein>
    <recommendedName>
        <fullName evidence="23">Laminin-like protein epi-1</fullName>
    </recommendedName>
</protein>
<dbReference type="PANTHER" id="PTHR10574:SF436">
    <property type="entry name" value="LAMININ SUBUNIT ALPHA-2"/>
    <property type="match status" value="1"/>
</dbReference>
<dbReference type="SMART" id="SM00136">
    <property type="entry name" value="LamNT"/>
    <property type="match status" value="1"/>
</dbReference>
<evidence type="ECO:0000256" key="14">
    <source>
        <dbReference type="PROSITE-ProRule" id="PRU00460"/>
    </source>
</evidence>
<dbReference type="Pfam" id="PF21199">
    <property type="entry name" value="LAMININ_IV_B"/>
    <property type="match status" value="1"/>
</dbReference>
<dbReference type="InterPro" id="IPR008211">
    <property type="entry name" value="Laminin_N"/>
</dbReference>
<comment type="subcellular location">
    <subcellularLocation>
        <location evidence="2">Cell projection</location>
    </subcellularLocation>
    <subcellularLocation>
        <location evidence="1">Secreted</location>
        <location evidence="1">Extracellular space</location>
        <location evidence="1">Extracellular matrix</location>
        <location evidence="1">Basement membrane</location>
    </subcellularLocation>
</comment>
<evidence type="ECO:0000259" key="20">
    <source>
        <dbReference type="PROSITE" id="PS51117"/>
    </source>
</evidence>
<keyword evidence="5 16" id="KW-0732">Signal</keyword>
<keyword evidence="11" id="KW-0325">Glycoprotein</keyword>
<evidence type="ECO:0000256" key="1">
    <source>
        <dbReference type="ARBA" id="ARBA00004302"/>
    </source>
</evidence>
<feature type="domain" description="Laminin EGF-like" evidence="17">
    <location>
        <begin position="1391"/>
        <end position="1439"/>
    </location>
</feature>
<keyword evidence="7" id="KW-0084">Basement membrane</keyword>
<keyword evidence="4" id="KW-0272">Extracellular matrix</keyword>
<keyword evidence="3" id="KW-0964">Secreted</keyword>
<keyword evidence="8" id="KW-0130">Cell adhesion</keyword>
<evidence type="ECO:0000256" key="3">
    <source>
        <dbReference type="ARBA" id="ARBA00022525"/>
    </source>
</evidence>
<dbReference type="Pfam" id="PF00053">
    <property type="entry name" value="EGF_laminin"/>
    <property type="match status" value="14"/>
</dbReference>
<dbReference type="PROSITE" id="PS51116">
    <property type="entry name" value="LAMININ_IVB"/>
    <property type="match status" value="1"/>
</dbReference>
<comment type="caution">
    <text evidence="14">Lacks conserved residue(s) required for the propagation of feature annotation.</text>
</comment>
<dbReference type="SMART" id="SM00281">
    <property type="entry name" value="LamB"/>
    <property type="match status" value="1"/>
</dbReference>
<dbReference type="CDD" id="cd02795">
    <property type="entry name" value="CBM6-CBM35-CBM36_like"/>
    <property type="match status" value="1"/>
</dbReference>
<feature type="disulfide bond" evidence="14">
    <location>
        <begin position="1414"/>
        <end position="1423"/>
    </location>
</feature>
<keyword evidence="12" id="KW-0966">Cell projection</keyword>
<dbReference type="Pfam" id="PF00052">
    <property type="entry name" value="Laminin_B"/>
    <property type="match status" value="1"/>
</dbReference>
<feature type="disulfide bond" evidence="14">
    <location>
        <begin position="1363"/>
        <end position="1372"/>
    </location>
</feature>
<feature type="disulfide bond" evidence="14">
    <location>
        <begin position="406"/>
        <end position="415"/>
    </location>
</feature>
<feature type="signal peptide" evidence="16">
    <location>
        <begin position="1"/>
        <end position="19"/>
    </location>
</feature>
<evidence type="ECO:0000256" key="4">
    <source>
        <dbReference type="ARBA" id="ARBA00022530"/>
    </source>
</evidence>
<evidence type="ECO:0000259" key="17">
    <source>
        <dbReference type="PROSITE" id="PS50027"/>
    </source>
</evidence>
<feature type="disulfide bond" evidence="14">
    <location>
        <begin position="840"/>
        <end position="852"/>
    </location>
</feature>
<feature type="disulfide bond" evidence="14">
    <location>
        <begin position="1209"/>
        <end position="1218"/>
    </location>
</feature>
<feature type="disulfide bond" evidence="14">
    <location>
        <begin position="812"/>
        <end position="821"/>
    </location>
</feature>
<dbReference type="PRINTS" id="PR00011">
    <property type="entry name" value="EGFLAMININ"/>
</dbReference>
<evidence type="ECO:0000256" key="7">
    <source>
        <dbReference type="ARBA" id="ARBA00022869"/>
    </source>
</evidence>
<keyword evidence="22" id="KW-1185">Reference proteome</keyword>
<feature type="domain" description="Laminin N-terminal" evidence="20">
    <location>
        <begin position="36"/>
        <end position="271"/>
    </location>
</feature>
<evidence type="ECO:0000256" key="12">
    <source>
        <dbReference type="ARBA" id="ARBA00023273"/>
    </source>
</evidence>
<feature type="domain" description="Laminin EGF-like" evidence="17">
    <location>
        <begin position="436"/>
        <end position="488"/>
    </location>
</feature>
<feature type="disulfide bond" evidence="14">
    <location>
        <begin position="860"/>
        <end position="869"/>
    </location>
</feature>
<dbReference type="PROSITE" id="PS51117">
    <property type="entry name" value="LAMININ_NTER"/>
    <property type="match status" value="1"/>
</dbReference>
<dbReference type="GeneID" id="119720836"/>
<keyword evidence="9 15" id="KW-0175">Coiled coil</keyword>
<dbReference type="FunFam" id="2.10.25.10:FF:000224">
    <property type="entry name" value="Usherin"/>
    <property type="match status" value="1"/>
</dbReference>
<feature type="disulfide bond" evidence="14">
    <location>
        <begin position="459"/>
        <end position="468"/>
    </location>
</feature>
<dbReference type="OMA" id="QCRPDYF"/>
<feature type="domain" description="Laminin EGF-like" evidence="17">
    <location>
        <begin position="840"/>
        <end position="886"/>
    </location>
</feature>
<dbReference type="GO" id="GO:0042995">
    <property type="term" value="C:cell projection"/>
    <property type="evidence" value="ECO:0007669"/>
    <property type="project" value="UniProtKB-SubCell"/>
</dbReference>